<accession>A0ABW9ZXP0</accession>
<comment type="caution">
    <text evidence="5">The sequence shown here is derived from an EMBL/GenBank/DDBJ whole genome shotgun (WGS) entry which is preliminary data.</text>
</comment>
<dbReference type="InterPro" id="IPR017871">
    <property type="entry name" value="ABC_transporter-like_CS"/>
</dbReference>
<dbReference type="RefSeq" id="WP_161820197.1">
    <property type="nucleotide sequence ID" value="NZ_JAACJS010000015.1"/>
</dbReference>
<dbReference type="EMBL" id="JAACJS010000015">
    <property type="protein sequence ID" value="NCI51933.1"/>
    <property type="molecule type" value="Genomic_DNA"/>
</dbReference>
<dbReference type="Gene3D" id="3.40.50.300">
    <property type="entry name" value="P-loop containing nucleotide triphosphate hydrolases"/>
    <property type="match status" value="1"/>
</dbReference>
<evidence type="ECO:0000259" key="4">
    <source>
        <dbReference type="PROSITE" id="PS50893"/>
    </source>
</evidence>
<evidence type="ECO:0000313" key="6">
    <source>
        <dbReference type="Proteomes" id="UP000753802"/>
    </source>
</evidence>
<gene>
    <name evidence="5" type="ORF">GWC95_18560</name>
</gene>
<keyword evidence="6" id="KW-1185">Reference proteome</keyword>
<dbReference type="InterPro" id="IPR027417">
    <property type="entry name" value="P-loop_NTPase"/>
</dbReference>
<dbReference type="PANTHER" id="PTHR42939:SF1">
    <property type="entry name" value="ABC TRANSPORTER ATP-BINDING PROTEIN ALBC-RELATED"/>
    <property type="match status" value="1"/>
</dbReference>
<dbReference type="PANTHER" id="PTHR42939">
    <property type="entry name" value="ABC TRANSPORTER ATP-BINDING PROTEIN ALBC-RELATED"/>
    <property type="match status" value="1"/>
</dbReference>
<evidence type="ECO:0000256" key="2">
    <source>
        <dbReference type="ARBA" id="ARBA00022741"/>
    </source>
</evidence>
<name>A0ABW9ZXP0_9BACT</name>
<dbReference type="SUPFAM" id="SSF52540">
    <property type="entry name" value="P-loop containing nucleoside triphosphate hydrolases"/>
    <property type="match status" value="1"/>
</dbReference>
<evidence type="ECO:0000256" key="1">
    <source>
        <dbReference type="ARBA" id="ARBA00022448"/>
    </source>
</evidence>
<dbReference type="InterPro" id="IPR003439">
    <property type="entry name" value="ABC_transporter-like_ATP-bd"/>
</dbReference>
<dbReference type="GO" id="GO:0005524">
    <property type="term" value="F:ATP binding"/>
    <property type="evidence" value="ECO:0007669"/>
    <property type="project" value="UniProtKB-KW"/>
</dbReference>
<dbReference type="PROSITE" id="PS50893">
    <property type="entry name" value="ABC_TRANSPORTER_2"/>
    <property type="match status" value="1"/>
</dbReference>
<organism evidence="5 6">
    <name type="scientific">Sediminibacterium roseum</name>
    <dbReference type="NCBI Taxonomy" id="1978412"/>
    <lineage>
        <taxon>Bacteria</taxon>
        <taxon>Pseudomonadati</taxon>
        <taxon>Bacteroidota</taxon>
        <taxon>Chitinophagia</taxon>
        <taxon>Chitinophagales</taxon>
        <taxon>Chitinophagaceae</taxon>
        <taxon>Sediminibacterium</taxon>
    </lineage>
</organism>
<dbReference type="Proteomes" id="UP000753802">
    <property type="component" value="Unassembled WGS sequence"/>
</dbReference>
<protein>
    <submittedName>
        <fullName evidence="5">ABC transporter ATP-binding protein</fullName>
    </submittedName>
</protein>
<sequence>MLQFNTVQKFYGDFLAMDIPSLSIPSGVYWLKGENGSGKTSFLKMIGGLHPFNGDILLDGTSIKRNRVSFLQKVNYAEAEPLYPQFLTGKDMVNLYCKTKKAAEKDALQLLEQLHILDACQRPVGTYSSGMLKKLSLVLAFIGNAEWILLDEPLITVDKEAVAVICKLINDLHAERNTSFIITSHQPFQHDALMPTIPMIAANKTILIGHE</sequence>
<dbReference type="Pfam" id="PF00005">
    <property type="entry name" value="ABC_tran"/>
    <property type="match status" value="1"/>
</dbReference>
<dbReference type="InterPro" id="IPR051782">
    <property type="entry name" value="ABC_Transporter_VariousFunc"/>
</dbReference>
<evidence type="ECO:0000256" key="3">
    <source>
        <dbReference type="ARBA" id="ARBA00022840"/>
    </source>
</evidence>
<evidence type="ECO:0000313" key="5">
    <source>
        <dbReference type="EMBL" id="NCI51933.1"/>
    </source>
</evidence>
<keyword evidence="3 5" id="KW-0067">ATP-binding</keyword>
<keyword evidence="1" id="KW-0813">Transport</keyword>
<dbReference type="PROSITE" id="PS00211">
    <property type="entry name" value="ABC_TRANSPORTER_1"/>
    <property type="match status" value="1"/>
</dbReference>
<proteinExistence type="predicted"/>
<reference evidence="5 6" key="1">
    <citation type="submission" date="2020-01" db="EMBL/GenBank/DDBJ databases">
        <title>Genome analysis.</title>
        <authorList>
            <person name="Wu S."/>
            <person name="Wang G."/>
        </authorList>
    </citation>
    <scope>NUCLEOTIDE SEQUENCE [LARGE SCALE GENOMIC DNA]</scope>
    <source>
        <strain evidence="5 6">SYL130</strain>
    </source>
</reference>
<keyword evidence="2" id="KW-0547">Nucleotide-binding</keyword>
<feature type="domain" description="ABC transporter" evidence="4">
    <location>
        <begin position="2"/>
        <end position="211"/>
    </location>
</feature>